<feature type="domain" description="AMP-dependent synthetase/ligase" evidence="3">
    <location>
        <begin position="14"/>
        <end position="382"/>
    </location>
</feature>
<evidence type="ECO:0000313" key="4">
    <source>
        <dbReference type="EMBL" id="QFU74263.1"/>
    </source>
</evidence>
<dbReference type="Pfam" id="PF23562">
    <property type="entry name" value="AMP-binding_C_3"/>
    <property type="match status" value="1"/>
</dbReference>
<dbReference type="InterPro" id="IPR000873">
    <property type="entry name" value="AMP-dep_synth/lig_dom"/>
</dbReference>
<keyword evidence="5" id="KW-1185">Reference proteome</keyword>
<dbReference type="Proteomes" id="UP000326287">
    <property type="component" value="Chromosome"/>
</dbReference>
<dbReference type="Gene3D" id="3.40.50.12780">
    <property type="entry name" value="N-terminal domain of ligase-like"/>
    <property type="match status" value="1"/>
</dbReference>
<dbReference type="GO" id="GO:0005524">
    <property type="term" value="F:ATP binding"/>
    <property type="evidence" value="ECO:0007669"/>
    <property type="project" value="UniProtKB-KW"/>
</dbReference>
<dbReference type="RefSeq" id="WP_152660375.1">
    <property type="nucleotide sequence ID" value="NZ_CP036422.1"/>
</dbReference>
<dbReference type="PANTHER" id="PTHR43272">
    <property type="entry name" value="LONG-CHAIN-FATTY-ACID--COA LIGASE"/>
    <property type="match status" value="1"/>
</dbReference>
<dbReference type="GO" id="GO:0016020">
    <property type="term" value="C:membrane"/>
    <property type="evidence" value="ECO:0007669"/>
    <property type="project" value="TreeGrafter"/>
</dbReference>
<name>A0A5P9NEU6_9GAMM</name>
<sequence>MSEAPKSPLEMFYHWEQETPDKVYLRQPSNLAWSEYTWSEVADRVRRVATFLKSKGYPEGSRIGIWSSNSMDWPIVDLAIMLSGHISVPIYPGQDIASANYILNHSEVRLVFCGDFDMHARAAEALPEGVETVAMLGCKIDTGTSLDAIYGDYEAYAESPVPNGDDVFTIIYTSGTTGNPKGVMHMFKTPGHVVPGLVNKFELADGSNEFFSFLPMSHAAERIVVEMCSLYANASISFSEGLETFGDEIRSVQPTLFFAVPRLWVKFKAGIDAKIPPEAQAGLNEEQKAGIAQALGLSRARFILTGSAPCPVDVQDWFLSMGIALRDGYGMTENFIHGCAWSKDDQPISGCVGQPMDDSVKVRLSDTGEIQFKSLGLMKGYYLNDEKTAEVFDDGWYCTGDSGKFDEDGNLWVTGRVSEVFKTSKGKFIVPMKLESLFGRNPNLAQFCCMGHGLNQPIVLVTLSELGLAKDRDVVKAELEALLDEINGEVPPYERISNIFVCDEWTIENALLTPTMKLKRKQIEDEYKALVQEHMDAGAVSFLG</sequence>
<gene>
    <name evidence="4" type="ORF">EY643_00590</name>
</gene>
<dbReference type="InterPro" id="IPR042099">
    <property type="entry name" value="ANL_N_sf"/>
</dbReference>
<dbReference type="PANTHER" id="PTHR43272:SF33">
    <property type="entry name" value="AMP-BINDING DOMAIN-CONTAINING PROTEIN-RELATED"/>
    <property type="match status" value="1"/>
</dbReference>
<dbReference type="KEGG" id="halc:EY643_00590"/>
<keyword evidence="1" id="KW-0547">Nucleotide-binding</keyword>
<evidence type="ECO:0000313" key="5">
    <source>
        <dbReference type="Proteomes" id="UP000326287"/>
    </source>
</evidence>
<proteinExistence type="predicted"/>
<evidence type="ECO:0000256" key="1">
    <source>
        <dbReference type="ARBA" id="ARBA00022741"/>
    </source>
</evidence>
<dbReference type="EMBL" id="CP036422">
    <property type="protein sequence ID" value="QFU74263.1"/>
    <property type="molecule type" value="Genomic_DNA"/>
</dbReference>
<dbReference type="PROSITE" id="PS00455">
    <property type="entry name" value="AMP_BINDING"/>
    <property type="match status" value="1"/>
</dbReference>
<accession>A0A5P9NEU6</accession>
<evidence type="ECO:0000256" key="2">
    <source>
        <dbReference type="ARBA" id="ARBA00022840"/>
    </source>
</evidence>
<dbReference type="InterPro" id="IPR020845">
    <property type="entry name" value="AMP-binding_CS"/>
</dbReference>
<dbReference type="AlphaFoldDB" id="A0A5P9NEU6"/>
<dbReference type="Pfam" id="PF00501">
    <property type="entry name" value="AMP-binding"/>
    <property type="match status" value="1"/>
</dbReference>
<dbReference type="GO" id="GO:0004467">
    <property type="term" value="F:long-chain fatty acid-CoA ligase activity"/>
    <property type="evidence" value="ECO:0007669"/>
    <property type="project" value="TreeGrafter"/>
</dbReference>
<keyword evidence="2" id="KW-0067">ATP-binding</keyword>
<evidence type="ECO:0000259" key="3">
    <source>
        <dbReference type="Pfam" id="PF00501"/>
    </source>
</evidence>
<organism evidence="4 5">
    <name type="scientific">Halioglobus maricola</name>
    <dbReference type="NCBI Taxonomy" id="2601894"/>
    <lineage>
        <taxon>Bacteria</taxon>
        <taxon>Pseudomonadati</taxon>
        <taxon>Pseudomonadota</taxon>
        <taxon>Gammaproteobacteria</taxon>
        <taxon>Cellvibrionales</taxon>
        <taxon>Halieaceae</taxon>
        <taxon>Halioglobus</taxon>
    </lineage>
</organism>
<dbReference type="OrthoDB" id="9803968at2"/>
<reference evidence="4 5" key="1">
    <citation type="submission" date="2019-02" db="EMBL/GenBank/DDBJ databases">
        <authorList>
            <person name="Li S.-H."/>
        </authorList>
    </citation>
    <scope>NUCLEOTIDE SEQUENCE [LARGE SCALE GENOMIC DNA]</scope>
    <source>
        <strain evidence="4 5">IMCC14385</strain>
    </source>
</reference>
<dbReference type="SUPFAM" id="SSF56801">
    <property type="entry name" value="Acetyl-CoA synthetase-like"/>
    <property type="match status" value="1"/>
</dbReference>
<protein>
    <submittedName>
        <fullName evidence="4">AMP-binding protein</fullName>
    </submittedName>
</protein>